<dbReference type="Proteomes" id="UP000006919">
    <property type="component" value="Plasmid pRUMAL01"/>
</dbReference>
<dbReference type="Gene3D" id="2.40.50.140">
    <property type="entry name" value="Nucleic acid-binding proteins"/>
    <property type="match status" value="1"/>
</dbReference>
<organism evidence="3 4">
    <name type="scientific">Ruminococcus albus (strain ATCC 27210 / DSM 20455 / JCM 14654 / NCDO 2250 / 7)</name>
    <dbReference type="NCBI Taxonomy" id="697329"/>
    <lineage>
        <taxon>Bacteria</taxon>
        <taxon>Bacillati</taxon>
        <taxon>Bacillota</taxon>
        <taxon>Clostridia</taxon>
        <taxon>Eubacteriales</taxon>
        <taxon>Oscillospiraceae</taxon>
        <taxon>Ruminococcus</taxon>
    </lineage>
</organism>
<dbReference type="eggNOG" id="COG0629">
    <property type="taxonomic scope" value="Bacteria"/>
</dbReference>
<reference evidence="4" key="1">
    <citation type="journal article" date="2011" name="J. Bacteriol.">
        <title>Complete genome of the cellulolytic ruminal bacterium Ruminococcus albus 7.</title>
        <authorList>
            <person name="Suen G."/>
            <person name="Stevenson D.M."/>
            <person name="Bruce D.C."/>
            <person name="Chertkov O."/>
            <person name="Copeland A."/>
            <person name="Cheng J.F."/>
            <person name="Detter C."/>
            <person name="Detter J.C."/>
            <person name="Goodwin L.A."/>
            <person name="Han C.S."/>
            <person name="Hauser L.J."/>
            <person name="Ivanova N.N."/>
            <person name="Kyrpides N.C."/>
            <person name="Land M.L."/>
            <person name="Lapidus A."/>
            <person name="Lucas S."/>
            <person name="Ovchinnikova G."/>
            <person name="Pitluck S."/>
            <person name="Tapia R."/>
            <person name="Woyke T."/>
            <person name="Boyum J."/>
            <person name="Mead D."/>
            <person name="Weimer P.J."/>
        </authorList>
    </citation>
    <scope>NUCLEOTIDE SEQUENCE [LARGE SCALE GENOMIC DNA]</scope>
    <source>
        <strain evidence="4">ATCC 27210 / DSM 20455 / JCM 14654 / NCDO 2250 / 7</strain>
        <plasmid evidence="4">pRUMAL01</plasmid>
    </source>
</reference>
<evidence type="ECO:0000313" key="3">
    <source>
        <dbReference type="EMBL" id="ADU23751.1"/>
    </source>
</evidence>
<dbReference type="KEGG" id="ral:Rumal_3288"/>
<name>E6UJA5_RUMA7</name>
<sequence length="277" mass="31623">MAKANYISFLGQILNDPQLKMNSNSEIFQGRLVMKVVRRFVDENRRIEFSDPIIVTGNPKVAKMMTNLKKWDICSLKGVLTTMNVTRSWICPECDYTNQPVGMYTLITPIFMEKTMDMSQAFSSSDERDQLCEAEGIKILKSHNEVSNIIHVIGTVCKMTELYDNGTSATLNFQIAVNRSFRLIEGDPDIRTDYPWVKLHGDKAREAARVLSVNSTVFIDGSIFTKMVQKKTYCEKCGNEHVINELVTEIHPYSVEYLHNCNLPADEYTEDYTDFPG</sequence>
<keyword evidence="3" id="KW-0614">Plasmid</keyword>
<dbReference type="AlphaFoldDB" id="E6UJA5"/>
<dbReference type="InterPro" id="IPR012340">
    <property type="entry name" value="NA-bd_OB-fold"/>
</dbReference>
<evidence type="ECO:0000256" key="1">
    <source>
        <dbReference type="ARBA" id="ARBA00023125"/>
    </source>
</evidence>
<protein>
    <submittedName>
        <fullName evidence="3">Single-strand binding protein/Primosomal replication protein n</fullName>
    </submittedName>
</protein>
<dbReference type="GO" id="GO:0003697">
    <property type="term" value="F:single-stranded DNA binding"/>
    <property type="evidence" value="ECO:0007669"/>
    <property type="project" value="InterPro"/>
</dbReference>
<dbReference type="PROSITE" id="PS50935">
    <property type="entry name" value="SSB"/>
    <property type="match status" value="1"/>
</dbReference>
<dbReference type="Pfam" id="PF00436">
    <property type="entry name" value="SSB"/>
    <property type="match status" value="1"/>
</dbReference>
<gene>
    <name evidence="3" type="ordered locus">Rumal_3288</name>
</gene>
<keyword evidence="1 2" id="KW-0238">DNA-binding</keyword>
<dbReference type="HOGENOM" id="CLU_1004318_0_0_9"/>
<dbReference type="SUPFAM" id="SSF50249">
    <property type="entry name" value="Nucleic acid-binding proteins"/>
    <property type="match status" value="1"/>
</dbReference>
<evidence type="ECO:0000256" key="2">
    <source>
        <dbReference type="PROSITE-ProRule" id="PRU00252"/>
    </source>
</evidence>
<dbReference type="InterPro" id="IPR000424">
    <property type="entry name" value="Primosome_PriB/ssb"/>
</dbReference>
<geneLocation type="plasmid" evidence="3 4">
    <name>pRUMAL01</name>
</geneLocation>
<accession>E6UJA5</accession>
<dbReference type="EMBL" id="CP002404">
    <property type="protein sequence ID" value="ADU23751.1"/>
    <property type="molecule type" value="Genomic_DNA"/>
</dbReference>
<proteinExistence type="predicted"/>
<evidence type="ECO:0000313" key="4">
    <source>
        <dbReference type="Proteomes" id="UP000006919"/>
    </source>
</evidence>